<protein>
    <submittedName>
        <fullName evidence="8">TauD-domain-containing protein</fullName>
    </submittedName>
</protein>
<dbReference type="GO" id="GO:0016706">
    <property type="term" value="F:2-oxoglutarate-dependent dioxygenase activity"/>
    <property type="evidence" value="ECO:0007669"/>
    <property type="project" value="TreeGrafter"/>
</dbReference>
<keyword evidence="9" id="KW-1185">Reference proteome</keyword>
<dbReference type="Gene3D" id="3.60.130.10">
    <property type="entry name" value="Clavaminate synthase-like"/>
    <property type="match status" value="1"/>
</dbReference>
<dbReference type="KEGG" id="psco:LY89DRAFT_784604"/>
<evidence type="ECO:0000313" key="8">
    <source>
        <dbReference type="EMBL" id="KUJ13734.1"/>
    </source>
</evidence>
<keyword evidence="3" id="KW-0479">Metal-binding</keyword>
<dbReference type="InParanoid" id="A0A194X184"/>
<accession>A0A194X184</accession>
<dbReference type="GO" id="GO:0046872">
    <property type="term" value="F:metal ion binding"/>
    <property type="evidence" value="ECO:0007669"/>
    <property type="project" value="UniProtKB-KW"/>
</dbReference>
<keyword evidence="5" id="KW-0560">Oxidoreductase</keyword>
<dbReference type="FunFam" id="3.60.130.10:FF:000003">
    <property type="entry name" value="Alpha-ketoglutarate-dependent taurine dioxygenase"/>
    <property type="match status" value="1"/>
</dbReference>
<dbReference type="InterPro" id="IPR042098">
    <property type="entry name" value="TauD-like_sf"/>
</dbReference>
<keyword evidence="4" id="KW-0223">Dioxygenase</keyword>
<gene>
    <name evidence="8" type="ORF">LY89DRAFT_784604</name>
</gene>
<evidence type="ECO:0000256" key="2">
    <source>
        <dbReference type="ARBA" id="ARBA00005896"/>
    </source>
</evidence>
<organism evidence="8 9">
    <name type="scientific">Mollisia scopiformis</name>
    <name type="common">Conifer needle endophyte fungus</name>
    <name type="synonym">Phialocephala scopiformis</name>
    <dbReference type="NCBI Taxonomy" id="149040"/>
    <lineage>
        <taxon>Eukaryota</taxon>
        <taxon>Fungi</taxon>
        <taxon>Dikarya</taxon>
        <taxon>Ascomycota</taxon>
        <taxon>Pezizomycotina</taxon>
        <taxon>Leotiomycetes</taxon>
        <taxon>Helotiales</taxon>
        <taxon>Mollisiaceae</taxon>
        <taxon>Mollisia</taxon>
    </lineage>
</organism>
<proteinExistence type="inferred from homology"/>
<dbReference type="OrthoDB" id="10257314at2759"/>
<reference evidence="8 9" key="1">
    <citation type="submission" date="2015-10" db="EMBL/GenBank/DDBJ databases">
        <title>Full genome of DAOMC 229536 Phialocephala scopiformis, a fungal endophyte of spruce producing the potent anti-insectan compound rugulosin.</title>
        <authorList>
            <consortium name="DOE Joint Genome Institute"/>
            <person name="Walker A.K."/>
            <person name="Frasz S.L."/>
            <person name="Seifert K.A."/>
            <person name="Miller J.D."/>
            <person name="Mondo S.J."/>
            <person name="Labutti K."/>
            <person name="Lipzen A."/>
            <person name="Dockter R."/>
            <person name="Kennedy M."/>
            <person name="Grigoriev I.V."/>
            <person name="Spatafora J.W."/>
        </authorList>
    </citation>
    <scope>NUCLEOTIDE SEQUENCE [LARGE SCALE GENOMIC DNA]</scope>
    <source>
        <strain evidence="8 9">CBS 120377</strain>
    </source>
</reference>
<sequence>MSSTVTETLTKPLEALSLPVEEQQPRYTKVPGGYEVEFKGAKWFTGTIPNEAYTPPKDFVFPGNSSPVELNPKGQTEIPQKLTADYTGYKYSNYLAHVTLTEEAPLVPYDHVDCAFRADPEKKALFAAIKEMKDMTPSIGTEVKGVQLSSLSSQQKDELALWAAERGVLVFRDQDFVDQTPEFLKEYGSHFGRLHVHSFGSHMKGHPEILSNLRDNDKTVFDHYGAGYLTTTRWHSDMTYEKNPMGTTFLCALEVPECGGDTLYLNNMDAYDKLSEPMKFFLEGLSAVHSGAQQSIHGKKSSVYRRDLVETLHPIVRKHPVTGRKALWFPPEYVAGIVGLKKEESDAITAMLFSHLEKSLDFHTRVKWEKGTVVVYDNRMVLHSVVLDYALGPNAKRHHIRITPQAERPIPARESS</sequence>
<keyword evidence="6" id="KW-0408">Iron</keyword>
<name>A0A194X184_MOLSC</name>
<evidence type="ECO:0000259" key="7">
    <source>
        <dbReference type="Pfam" id="PF02668"/>
    </source>
</evidence>
<comment type="cofactor">
    <cofactor evidence="1">
        <name>Fe(2+)</name>
        <dbReference type="ChEBI" id="CHEBI:29033"/>
    </cofactor>
</comment>
<dbReference type="InterPro" id="IPR003819">
    <property type="entry name" value="TauD/TfdA-like"/>
</dbReference>
<dbReference type="SUPFAM" id="SSF51197">
    <property type="entry name" value="Clavaminate synthase-like"/>
    <property type="match status" value="1"/>
</dbReference>
<dbReference type="Proteomes" id="UP000070700">
    <property type="component" value="Unassembled WGS sequence"/>
</dbReference>
<feature type="domain" description="TauD/TfdA-like" evidence="7">
    <location>
        <begin position="133"/>
        <end position="403"/>
    </location>
</feature>
<comment type="similarity">
    <text evidence="2">Belongs to the TfdA dioxygenase family.</text>
</comment>
<evidence type="ECO:0000256" key="4">
    <source>
        <dbReference type="ARBA" id="ARBA00022964"/>
    </source>
</evidence>
<dbReference type="GO" id="GO:0005737">
    <property type="term" value="C:cytoplasm"/>
    <property type="evidence" value="ECO:0007669"/>
    <property type="project" value="TreeGrafter"/>
</dbReference>
<evidence type="ECO:0000256" key="3">
    <source>
        <dbReference type="ARBA" id="ARBA00022723"/>
    </source>
</evidence>
<dbReference type="Pfam" id="PF02668">
    <property type="entry name" value="TauD"/>
    <property type="match status" value="1"/>
</dbReference>
<evidence type="ECO:0000256" key="5">
    <source>
        <dbReference type="ARBA" id="ARBA00023002"/>
    </source>
</evidence>
<evidence type="ECO:0000313" key="9">
    <source>
        <dbReference type="Proteomes" id="UP000070700"/>
    </source>
</evidence>
<dbReference type="EMBL" id="KQ947421">
    <property type="protein sequence ID" value="KUJ13734.1"/>
    <property type="molecule type" value="Genomic_DNA"/>
</dbReference>
<dbReference type="PANTHER" id="PTHR30468:SF1">
    <property type="entry name" value="ALPHA-KETOGLUTARATE-DEPENDENT SULFONATE DIOXYGENASE"/>
    <property type="match status" value="1"/>
</dbReference>
<dbReference type="PANTHER" id="PTHR30468">
    <property type="entry name" value="ALPHA-KETOGLUTARATE-DEPENDENT SULFONATE DIOXYGENASE"/>
    <property type="match status" value="1"/>
</dbReference>
<dbReference type="GeneID" id="28832527"/>
<dbReference type="RefSeq" id="XP_018068089.1">
    <property type="nucleotide sequence ID" value="XM_018222801.1"/>
</dbReference>
<dbReference type="InterPro" id="IPR051323">
    <property type="entry name" value="AtsK-like"/>
</dbReference>
<dbReference type="AlphaFoldDB" id="A0A194X184"/>
<evidence type="ECO:0000256" key="6">
    <source>
        <dbReference type="ARBA" id="ARBA00023004"/>
    </source>
</evidence>
<evidence type="ECO:0000256" key="1">
    <source>
        <dbReference type="ARBA" id="ARBA00001954"/>
    </source>
</evidence>